<proteinExistence type="predicted"/>
<comment type="caution">
    <text evidence="1">The sequence shown here is derived from an EMBL/GenBank/DDBJ whole genome shotgun (WGS) entry which is preliminary data.</text>
</comment>
<dbReference type="Proteomes" id="UP000076858">
    <property type="component" value="Unassembled WGS sequence"/>
</dbReference>
<sequence>MEVVTTQFRHLDPFTFRHFLVLYERVRRCRWTRKRNHSTFQVDFLVCSHHKIIIVSLDFRHVL</sequence>
<keyword evidence="2" id="KW-1185">Reference proteome</keyword>
<evidence type="ECO:0000313" key="1">
    <source>
        <dbReference type="EMBL" id="KZS18841.1"/>
    </source>
</evidence>
<reference evidence="1 2" key="1">
    <citation type="submission" date="2016-03" db="EMBL/GenBank/DDBJ databases">
        <title>EvidentialGene: Evidence-directed Construction of Genes on Genomes.</title>
        <authorList>
            <person name="Gilbert D.G."/>
            <person name="Choi J.-H."/>
            <person name="Mockaitis K."/>
            <person name="Colbourne J."/>
            <person name="Pfrender M."/>
        </authorList>
    </citation>
    <scope>NUCLEOTIDE SEQUENCE [LARGE SCALE GENOMIC DNA]</scope>
    <source>
        <strain evidence="1 2">Xinb3</strain>
        <tissue evidence="1">Complete organism</tissue>
    </source>
</reference>
<name>A0A162PGX6_9CRUS</name>
<gene>
    <name evidence="1" type="ORF">APZ42_015441</name>
</gene>
<accession>A0A162PGX6</accession>
<organism evidence="1 2">
    <name type="scientific">Daphnia magna</name>
    <dbReference type="NCBI Taxonomy" id="35525"/>
    <lineage>
        <taxon>Eukaryota</taxon>
        <taxon>Metazoa</taxon>
        <taxon>Ecdysozoa</taxon>
        <taxon>Arthropoda</taxon>
        <taxon>Crustacea</taxon>
        <taxon>Branchiopoda</taxon>
        <taxon>Diplostraca</taxon>
        <taxon>Cladocera</taxon>
        <taxon>Anomopoda</taxon>
        <taxon>Daphniidae</taxon>
        <taxon>Daphnia</taxon>
    </lineage>
</organism>
<dbReference type="AlphaFoldDB" id="A0A162PGX6"/>
<protein>
    <submittedName>
        <fullName evidence="1">Uncharacterized protein</fullName>
    </submittedName>
</protein>
<dbReference type="EMBL" id="LRGB01000512">
    <property type="protein sequence ID" value="KZS18841.1"/>
    <property type="molecule type" value="Genomic_DNA"/>
</dbReference>
<evidence type="ECO:0000313" key="2">
    <source>
        <dbReference type="Proteomes" id="UP000076858"/>
    </source>
</evidence>